<name>A0A6I0FBR9_9FIRM</name>
<dbReference type="PANTHER" id="PTHR42850">
    <property type="entry name" value="METALLOPHOSPHOESTERASE"/>
    <property type="match status" value="1"/>
</dbReference>
<dbReference type="Pfam" id="PF00149">
    <property type="entry name" value="Metallophos"/>
    <property type="match status" value="1"/>
</dbReference>
<dbReference type="SUPFAM" id="SSF56300">
    <property type="entry name" value="Metallo-dependent phosphatases"/>
    <property type="match status" value="1"/>
</dbReference>
<dbReference type="GO" id="GO:0016791">
    <property type="term" value="F:phosphatase activity"/>
    <property type="evidence" value="ECO:0007669"/>
    <property type="project" value="TreeGrafter"/>
</dbReference>
<accession>A0A6I0FBR9</accession>
<dbReference type="InterPro" id="IPR004843">
    <property type="entry name" value="Calcineurin-like_PHP"/>
</dbReference>
<dbReference type="InterPro" id="IPR029052">
    <property type="entry name" value="Metallo-depent_PP-like"/>
</dbReference>
<evidence type="ECO:0000259" key="1">
    <source>
        <dbReference type="Pfam" id="PF00149"/>
    </source>
</evidence>
<dbReference type="InterPro" id="IPR050126">
    <property type="entry name" value="Ap4A_hydrolase"/>
</dbReference>
<dbReference type="OrthoDB" id="384253at2"/>
<evidence type="ECO:0000313" key="3">
    <source>
        <dbReference type="Proteomes" id="UP000432715"/>
    </source>
</evidence>
<dbReference type="EMBL" id="WBZC01000012">
    <property type="protein sequence ID" value="KAB3536254.1"/>
    <property type="molecule type" value="Genomic_DNA"/>
</dbReference>
<evidence type="ECO:0000313" key="2">
    <source>
        <dbReference type="EMBL" id="KAB3536254.1"/>
    </source>
</evidence>
<keyword evidence="3" id="KW-1185">Reference proteome</keyword>
<reference evidence="2 3" key="1">
    <citation type="submission" date="2019-10" db="EMBL/GenBank/DDBJ databases">
        <title>Alkaliphilus serpentinus sp. nov. and Alkaliphilus pronyensis sp. nov., two novel anaerobic alkaliphilic species isolated from the serpentinized-hosted hydrothermal field of the Prony Bay (New Caledonia).</title>
        <authorList>
            <person name="Postec A."/>
        </authorList>
    </citation>
    <scope>NUCLEOTIDE SEQUENCE [LARGE SCALE GENOMIC DNA]</scope>
    <source>
        <strain evidence="2 3">LacV</strain>
    </source>
</reference>
<feature type="domain" description="Calcineurin-like phosphoesterase" evidence="1">
    <location>
        <begin position="2"/>
        <end position="193"/>
    </location>
</feature>
<dbReference type="Proteomes" id="UP000432715">
    <property type="component" value="Unassembled WGS sequence"/>
</dbReference>
<proteinExistence type="predicted"/>
<dbReference type="GO" id="GO:0110154">
    <property type="term" value="P:RNA decapping"/>
    <property type="evidence" value="ECO:0007669"/>
    <property type="project" value="TreeGrafter"/>
</dbReference>
<dbReference type="GO" id="GO:0005737">
    <property type="term" value="C:cytoplasm"/>
    <property type="evidence" value="ECO:0007669"/>
    <property type="project" value="TreeGrafter"/>
</dbReference>
<dbReference type="AlphaFoldDB" id="A0A6I0FBR9"/>
<comment type="caution">
    <text evidence="2">The sequence shown here is derived from an EMBL/GenBank/DDBJ whole genome shotgun (WGS) entry which is preliminary data.</text>
</comment>
<gene>
    <name evidence="2" type="ORF">F8154_04025</name>
</gene>
<dbReference type="PANTHER" id="PTHR42850:SF4">
    <property type="entry name" value="ZINC-DEPENDENT ENDOPOLYPHOSPHATASE"/>
    <property type="match status" value="1"/>
</dbReference>
<dbReference type="RefSeq" id="WP_151860310.1">
    <property type="nucleotide sequence ID" value="NZ_WBZC01000012.1"/>
</dbReference>
<protein>
    <recommendedName>
        <fullName evidence="1">Calcineurin-like phosphoesterase domain-containing protein</fullName>
    </recommendedName>
</protein>
<organism evidence="2 3">
    <name type="scientific">Alkaliphilus pronyensis</name>
    <dbReference type="NCBI Taxonomy" id="1482732"/>
    <lineage>
        <taxon>Bacteria</taxon>
        <taxon>Bacillati</taxon>
        <taxon>Bacillota</taxon>
        <taxon>Clostridia</taxon>
        <taxon>Peptostreptococcales</taxon>
        <taxon>Natronincolaceae</taxon>
        <taxon>Alkaliphilus</taxon>
    </lineage>
</organism>
<dbReference type="GO" id="GO:0008803">
    <property type="term" value="F:bis(5'-nucleosyl)-tetraphosphatase (symmetrical) activity"/>
    <property type="evidence" value="ECO:0007669"/>
    <property type="project" value="TreeGrafter"/>
</dbReference>
<sequence>MIYVASDIHGFLGEYYDFIDSSNFSDDDVFYIIGDVIDRGPDGVRILLDIMQRQNVILIKGNHEHMLLPTLKELAYSDPISQNEIIMTDIAICPIGQRETLTEFCRLSREEQYRVIDYLESLKLYEIISVNDQKYLLVHAGLPDFEEMGELEDMWDMDFFTEEELLFGQHWYEVKHFTDTIVIVGHQPTRFIDGAEPDKIYRCGDSINVDCGLGFGGQLGVLCLNTNEELYF</sequence>
<dbReference type="Gene3D" id="3.60.21.10">
    <property type="match status" value="1"/>
</dbReference>